<keyword evidence="1" id="KW-1133">Transmembrane helix</keyword>
<gene>
    <name evidence="2" type="ORF">A3C16_03810</name>
</gene>
<evidence type="ECO:0000256" key="1">
    <source>
        <dbReference type="SAM" id="Phobius"/>
    </source>
</evidence>
<keyword evidence="1" id="KW-0812">Transmembrane</keyword>
<keyword evidence="1" id="KW-0472">Membrane</keyword>
<feature type="transmembrane region" description="Helical" evidence="1">
    <location>
        <begin position="71"/>
        <end position="95"/>
    </location>
</feature>
<accession>A0A1G2KZH4</accession>
<feature type="transmembrane region" description="Helical" evidence="1">
    <location>
        <begin position="115"/>
        <end position="136"/>
    </location>
</feature>
<feature type="transmembrane region" description="Helical" evidence="1">
    <location>
        <begin position="255"/>
        <end position="273"/>
    </location>
</feature>
<organism evidence="2 3">
    <name type="scientific">Candidatus Sungbacteria bacterium RIFCSPHIGHO2_02_FULL_51_29</name>
    <dbReference type="NCBI Taxonomy" id="1802273"/>
    <lineage>
        <taxon>Bacteria</taxon>
        <taxon>Candidatus Sungiibacteriota</taxon>
    </lineage>
</organism>
<proteinExistence type="predicted"/>
<name>A0A1G2KZH4_9BACT</name>
<dbReference type="AlphaFoldDB" id="A0A1G2KZH4"/>
<evidence type="ECO:0000313" key="2">
    <source>
        <dbReference type="EMBL" id="OHA03912.1"/>
    </source>
</evidence>
<protein>
    <recommendedName>
        <fullName evidence="4">Glycerophosphoryl diester phosphodiesterase membrane domain-containing protein</fullName>
    </recommendedName>
</protein>
<evidence type="ECO:0008006" key="4">
    <source>
        <dbReference type="Google" id="ProtNLM"/>
    </source>
</evidence>
<dbReference type="Proteomes" id="UP000177811">
    <property type="component" value="Unassembled WGS sequence"/>
</dbReference>
<reference evidence="2 3" key="1">
    <citation type="journal article" date="2016" name="Nat. Commun.">
        <title>Thousands of microbial genomes shed light on interconnected biogeochemical processes in an aquifer system.</title>
        <authorList>
            <person name="Anantharaman K."/>
            <person name="Brown C.T."/>
            <person name="Hug L.A."/>
            <person name="Sharon I."/>
            <person name="Castelle C.J."/>
            <person name="Probst A.J."/>
            <person name="Thomas B.C."/>
            <person name="Singh A."/>
            <person name="Wilkins M.J."/>
            <person name="Karaoz U."/>
            <person name="Brodie E.L."/>
            <person name="Williams K.H."/>
            <person name="Hubbard S.S."/>
            <person name="Banfield J.F."/>
        </authorList>
    </citation>
    <scope>NUCLEOTIDE SEQUENCE [LARGE SCALE GENOMIC DNA]</scope>
</reference>
<feature type="transmembrane region" description="Helical" evidence="1">
    <location>
        <begin position="44"/>
        <end position="65"/>
    </location>
</feature>
<dbReference type="EMBL" id="MHQL01000005">
    <property type="protein sequence ID" value="OHA03912.1"/>
    <property type="molecule type" value="Genomic_DNA"/>
</dbReference>
<feature type="transmembrane region" description="Helical" evidence="1">
    <location>
        <begin position="180"/>
        <end position="205"/>
    </location>
</feature>
<evidence type="ECO:0000313" key="3">
    <source>
        <dbReference type="Proteomes" id="UP000177811"/>
    </source>
</evidence>
<feature type="transmembrane region" description="Helical" evidence="1">
    <location>
        <begin position="294"/>
        <end position="320"/>
    </location>
</feature>
<comment type="caution">
    <text evidence="2">The sequence shown here is derived from an EMBL/GenBank/DDBJ whole genome shotgun (WGS) entry which is preliminary data.</text>
</comment>
<sequence>METQPSPAISAPLPPITPYEQKQLLPFGILVKTSFRVWREHASAFVQIGLVPLIASVLFSMPQLVGVRSPAFFGLFQLVVVVVSIFYSICLFTAVSEGMALPQGIWGVYKRAGKLFFPFVWLFILVIAMTFGGGLLLAVPGILVGVRTSLSLFAFVVEGRRGLSAHAYSWHLVRGHTWNVLWRFLVLALVVYVPLVLFFVLVGFVGSTFTDHTLAPAGDPAGLRIVLQNPALGGGSSLPAPLSITSSILISTPTYFIVIPILYIFSFLLYQSLKEMKGSPTPEEERKIRKTLKIFAWLGVVAILFVAVIATLGILLITLLTPSGRTGPY</sequence>